<proteinExistence type="predicted"/>
<feature type="region of interest" description="Disordered" evidence="1">
    <location>
        <begin position="1"/>
        <end position="124"/>
    </location>
</feature>
<evidence type="ECO:0000313" key="3">
    <source>
        <dbReference type="Proteomes" id="UP000076761"/>
    </source>
</evidence>
<dbReference type="InParanoid" id="A0A165P3W5"/>
<dbReference type="AlphaFoldDB" id="A0A165P3W5"/>
<evidence type="ECO:0008006" key="4">
    <source>
        <dbReference type="Google" id="ProtNLM"/>
    </source>
</evidence>
<keyword evidence="3" id="KW-1185">Reference proteome</keyword>
<dbReference type="EMBL" id="KV425620">
    <property type="protein sequence ID" value="KZT20482.1"/>
    <property type="molecule type" value="Genomic_DNA"/>
</dbReference>
<accession>A0A165P3W5</accession>
<name>A0A165P3W5_9AGAM</name>
<organism evidence="2 3">
    <name type="scientific">Neolentinus lepideus HHB14362 ss-1</name>
    <dbReference type="NCBI Taxonomy" id="1314782"/>
    <lineage>
        <taxon>Eukaryota</taxon>
        <taxon>Fungi</taxon>
        <taxon>Dikarya</taxon>
        <taxon>Basidiomycota</taxon>
        <taxon>Agaricomycotina</taxon>
        <taxon>Agaricomycetes</taxon>
        <taxon>Gloeophyllales</taxon>
        <taxon>Gloeophyllaceae</taxon>
        <taxon>Neolentinus</taxon>
    </lineage>
</organism>
<dbReference type="Proteomes" id="UP000076761">
    <property type="component" value="Unassembled WGS sequence"/>
</dbReference>
<dbReference type="STRING" id="1314782.A0A165P3W5"/>
<feature type="compositionally biased region" description="Basic and acidic residues" evidence="1">
    <location>
        <begin position="79"/>
        <end position="92"/>
    </location>
</feature>
<feature type="compositionally biased region" description="Acidic residues" evidence="1">
    <location>
        <begin position="413"/>
        <end position="422"/>
    </location>
</feature>
<protein>
    <recommendedName>
        <fullName evidence="4">Post-SET domain-containing protein</fullName>
    </recommendedName>
</protein>
<feature type="compositionally biased region" description="Polar residues" evidence="1">
    <location>
        <begin position="1"/>
        <end position="17"/>
    </location>
</feature>
<feature type="compositionally biased region" description="Basic residues" evidence="1">
    <location>
        <begin position="58"/>
        <end position="69"/>
    </location>
</feature>
<gene>
    <name evidence="2" type="ORF">NEOLEDRAFT_1245231</name>
</gene>
<feature type="region of interest" description="Disordered" evidence="1">
    <location>
        <begin position="405"/>
        <end position="424"/>
    </location>
</feature>
<feature type="region of interest" description="Disordered" evidence="1">
    <location>
        <begin position="142"/>
        <end position="166"/>
    </location>
</feature>
<sequence length="625" mass="67920">MAEMSLSSTLATQSSYMSGVPPNPNAIMASGVPAIHPSLDDPSISMGPSDVNSDGTPIKRRPGRPKGSGKKPVDPNAPPKEKRPVGRPRKDGLPAGSVPGTRRPPGRPRKRPPGEFATNGASASAPPGGFYNAIGAAWQLPPLPDGGSASGVSRKRPRRSSNIDPSLDQDNWLELVRKKPDMLLHSLIGALASPTPTSRLGVSAEEAFKIHLGSLQQNVKGSTTIPSFYSIMRTFWLPSSPAYFVLTAPALNSRPLFEHRFLYWDPQPLVFNGIACPHCSSPLENNGRIKSGPLKVHDLGQPFFIIGCEYVCKSATCVAATSAEGRKFASTDFSVLRALPHFLIDEFPAQLWHAQSDLGSGPSIWNWQALGVSKALWNMVRGCLNVGMRKDEILSIIKGILTGVPDSAFGQDKEEEEETDEQEIARDIQHQEENVEHHQPESAAEAQGETHEANNNIEGYHNGWHDDHAASDNAQQMQSASVPPQSSPVPANASPHPQNMAGPQQQQQQQQYPSFGQAPEQYMPYPSPYAAFPYFHQPTQALTSASPQPTNGESRRPYDDMALDPGAGMEQVHKRIRHCCKCGSNECKGKGGRAFCNNPCQDCGKMECRGRNSKRPDKTCMEAWP</sequence>
<evidence type="ECO:0000256" key="1">
    <source>
        <dbReference type="SAM" id="MobiDB-lite"/>
    </source>
</evidence>
<evidence type="ECO:0000313" key="2">
    <source>
        <dbReference type="EMBL" id="KZT20482.1"/>
    </source>
</evidence>
<reference evidence="2 3" key="1">
    <citation type="journal article" date="2016" name="Mol. Biol. Evol.">
        <title>Comparative Genomics of Early-Diverging Mushroom-Forming Fungi Provides Insights into the Origins of Lignocellulose Decay Capabilities.</title>
        <authorList>
            <person name="Nagy L.G."/>
            <person name="Riley R."/>
            <person name="Tritt A."/>
            <person name="Adam C."/>
            <person name="Daum C."/>
            <person name="Floudas D."/>
            <person name="Sun H."/>
            <person name="Yadav J.S."/>
            <person name="Pangilinan J."/>
            <person name="Larsson K.H."/>
            <person name="Matsuura K."/>
            <person name="Barry K."/>
            <person name="Labutti K."/>
            <person name="Kuo R."/>
            <person name="Ohm R.A."/>
            <person name="Bhattacharya S.S."/>
            <person name="Shirouzu T."/>
            <person name="Yoshinaga Y."/>
            <person name="Martin F.M."/>
            <person name="Grigoriev I.V."/>
            <person name="Hibbett D.S."/>
        </authorList>
    </citation>
    <scope>NUCLEOTIDE SEQUENCE [LARGE SCALE GENOMIC DNA]</scope>
    <source>
        <strain evidence="2 3">HHB14362 ss-1</strain>
    </source>
</reference>
<dbReference type="OrthoDB" id="3690045at2759"/>
<feature type="region of interest" description="Disordered" evidence="1">
    <location>
        <begin position="455"/>
        <end position="523"/>
    </location>
</feature>
<feature type="compositionally biased region" description="Low complexity" evidence="1">
    <location>
        <begin position="474"/>
        <end position="495"/>
    </location>
</feature>